<evidence type="ECO:0000313" key="18">
    <source>
        <dbReference type="EMBL" id="EGC32744.1"/>
    </source>
</evidence>
<keyword evidence="10 15" id="KW-0406">Ion transport</keyword>
<feature type="transmembrane region" description="Helical" evidence="15">
    <location>
        <begin position="167"/>
        <end position="186"/>
    </location>
</feature>
<comment type="domain">
    <text evidence="15">The selectivity filter, in which calcium ions are arranged in single file, is composed of two acidic rings separated by one helical turn along the central axis of the channel pore.</text>
</comment>
<accession>F0ZTJ8</accession>
<dbReference type="PANTHER" id="PTHR13462:SF10">
    <property type="entry name" value="CALCIUM UNIPORTER PROTEIN, MITOCHONDRIAL"/>
    <property type="match status" value="1"/>
</dbReference>
<comment type="similarity">
    <text evidence="2 15">Belongs to the MCU (TC 1.A.77) family.</text>
</comment>
<keyword evidence="4 15" id="KW-0109">Calcium transport</keyword>
<organism evidence="18 19">
    <name type="scientific">Dictyostelium purpureum</name>
    <name type="common">Slime mold</name>
    <dbReference type="NCBI Taxonomy" id="5786"/>
    <lineage>
        <taxon>Eukaryota</taxon>
        <taxon>Amoebozoa</taxon>
        <taxon>Evosea</taxon>
        <taxon>Eumycetozoa</taxon>
        <taxon>Dictyostelia</taxon>
        <taxon>Dictyosteliales</taxon>
        <taxon>Dictyosteliaceae</taxon>
        <taxon>Dictyostelium</taxon>
    </lineage>
</organism>
<evidence type="ECO:0000256" key="9">
    <source>
        <dbReference type="ARBA" id="ARBA00022989"/>
    </source>
</evidence>
<dbReference type="RefSeq" id="XP_003290742.1">
    <property type="nucleotide sequence ID" value="XM_003290694.1"/>
</dbReference>
<name>F0ZTJ8_DICPU</name>
<keyword evidence="11 15" id="KW-0496">Mitochondrion</keyword>
<dbReference type="GO" id="GO:1990246">
    <property type="term" value="C:uniplex complex"/>
    <property type="evidence" value="ECO:0000318"/>
    <property type="project" value="GO_Central"/>
</dbReference>
<gene>
    <name evidence="18" type="ORF">DICPUDRAFT_81460</name>
</gene>
<keyword evidence="9 15" id="KW-1133">Transmembrane helix</keyword>
<evidence type="ECO:0000313" key="19">
    <source>
        <dbReference type="Proteomes" id="UP000001064"/>
    </source>
</evidence>
<comment type="function">
    <text evidence="15">Mitochondrial inner membrane calcium uniporter that mediates calcium uptake into mitochondria. Mitochondrial calcium homeostasis plays key roles in cellular physiology and regulates cell bioenergetics, cytoplasmic calcium signals and activation of cell death pathways.</text>
</comment>
<dbReference type="eggNOG" id="KOG2966">
    <property type="taxonomic scope" value="Eukaryota"/>
</dbReference>
<keyword evidence="7 15" id="KW-0999">Mitochondrion inner membrane</keyword>
<dbReference type="VEuPathDB" id="AmoebaDB:DICPUDRAFT_81460"/>
<keyword evidence="19" id="KW-1185">Reference proteome</keyword>
<dbReference type="InParanoid" id="F0ZTJ8"/>
<dbReference type="Pfam" id="PF04678">
    <property type="entry name" value="MCU"/>
    <property type="match status" value="1"/>
</dbReference>
<dbReference type="FunCoup" id="F0ZTJ8">
    <property type="interactions" value="41"/>
</dbReference>
<dbReference type="InterPro" id="IPR039055">
    <property type="entry name" value="MCU_fam"/>
</dbReference>
<evidence type="ECO:0000256" key="1">
    <source>
        <dbReference type="ARBA" id="ARBA00004448"/>
    </source>
</evidence>
<evidence type="ECO:0000256" key="13">
    <source>
        <dbReference type="ARBA" id="ARBA00023303"/>
    </source>
</evidence>
<dbReference type="OrthoDB" id="278338at2759"/>
<comment type="catalytic activity">
    <reaction evidence="14">
        <text>Ca(2+)(in) = Ca(2+)(out)</text>
        <dbReference type="Rhea" id="RHEA:29671"/>
        <dbReference type="ChEBI" id="CHEBI:29108"/>
    </reaction>
</comment>
<evidence type="ECO:0000256" key="5">
    <source>
        <dbReference type="ARBA" id="ARBA00022673"/>
    </source>
</evidence>
<dbReference type="GO" id="GO:0051560">
    <property type="term" value="P:mitochondrial calcium ion homeostasis"/>
    <property type="evidence" value="ECO:0000318"/>
    <property type="project" value="GO_Central"/>
</dbReference>
<evidence type="ECO:0000256" key="14">
    <source>
        <dbReference type="ARBA" id="ARBA00036634"/>
    </source>
</evidence>
<evidence type="ECO:0000256" key="16">
    <source>
        <dbReference type="SAM" id="Coils"/>
    </source>
</evidence>
<feature type="coiled-coil region" evidence="16">
    <location>
        <begin position="132"/>
        <end position="159"/>
    </location>
</feature>
<evidence type="ECO:0000256" key="8">
    <source>
        <dbReference type="ARBA" id="ARBA00022837"/>
    </source>
</evidence>
<feature type="transmembrane region" description="Helical" evidence="15">
    <location>
        <begin position="198"/>
        <end position="216"/>
    </location>
</feature>
<evidence type="ECO:0000256" key="4">
    <source>
        <dbReference type="ARBA" id="ARBA00022568"/>
    </source>
</evidence>
<dbReference type="Proteomes" id="UP000001064">
    <property type="component" value="Unassembled WGS sequence"/>
</dbReference>
<feature type="domain" description="Calcium uniporter protein C-terminal" evidence="17">
    <location>
        <begin position="78"/>
        <end position="251"/>
    </location>
</feature>
<keyword evidence="6 15" id="KW-0812">Transmembrane</keyword>
<sequence length="280" mass="32458">MNFVIRNTFLVGRNITTKPFLRSYSTQVLGNELSEILKQAKVAKLQERLSLDPRTKITFTEFEGICKDFGINESDIKTVSNALSQTGSIIYLPNSVNENLKTSVFLKPSHIYQSLEQVLDIENKGVGLHKLIEFKKSDIAELKKEIQPLQEKKDIIDRKSQRRATSLIWMGLGYCFAQAAVLARLTWWDLSWDVIEPVSYQVTFASVLIAYTYFAVTKTEFTYEALHNRLFSKRQEKLFRRYNFPKDQYFALASKLEKKEKELASLEAVENNHLHHHDKL</sequence>
<evidence type="ECO:0000256" key="7">
    <source>
        <dbReference type="ARBA" id="ARBA00022792"/>
    </source>
</evidence>
<dbReference type="AlphaFoldDB" id="F0ZTJ8"/>
<evidence type="ECO:0000256" key="3">
    <source>
        <dbReference type="ARBA" id="ARBA00022448"/>
    </source>
</evidence>
<proteinExistence type="inferred from homology"/>
<dbReference type="GO" id="GO:0015292">
    <property type="term" value="F:uniporter activity"/>
    <property type="evidence" value="ECO:0000318"/>
    <property type="project" value="GO_Central"/>
</dbReference>
<comment type="subcellular location">
    <subcellularLocation>
        <location evidence="1 15">Mitochondrion inner membrane</location>
        <topology evidence="1 15">Multi-pass membrane protein</topology>
    </subcellularLocation>
</comment>
<keyword evidence="8 15" id="KW-0106">Calcium</keyword>
<dbReference type="GeneID" id="10508359"/>
<protein>
    <recommendedName>
        <fullName evidence="15">Calcium uniporter protein</fullName>
    </recommendedName>
</protein>
<keyword evidence="13 15" id="KW-0407">Ion channel</keyword>
<dbReference type="PANTHER" id="PTHR13462">
    <property type="entry name" value="CALCIUM UNIPORTER PROTEIN, MITOCHONDRIAL"/>
    <property type="match status" value="1"/>
</dbReference>
<dbReference type="GO" id="GO:0036444">
    <property type="term" value="P:calcium import into the mitochondrion"/>
    <property type="evidence" value="ECO:0000318"/>
    <property type="project" value="GO_Central"/>
</dbReference>
<evidence type="ECO:0000256" key="6">
    <source>
        <dbReference type="ARBA" id="ARBA00022692"/>
    </source>
</evidence>
<dbReference type="STRING" id="5786.F0ZTJ8"/>
<dbReference type="EMBL" id="GL871177">
    <property type="protein sequence ID" value="EGC32744.1"/>
    <property type="molecule type" value="Genomic_DNA"/>
</dbReference>
<evidence type="ECO:0000256" key="11">
    <source>
        <dbReference type="ARBA" id="ARBA00023128"/>
    </source>
</evidence>
<keyword evidence="16" id="KW-0175">Coiled coil</keyword>
<dbReference type="KEGG" id="dpp:DICPUDRAFT_81460"/>
<reference evidence="19" key="1">
    <citation type="journal article" date="2011" name="Genome Biol.">
        <title>Comparative genomics of the social amoebae Dictyostelium discoideum and Dictyostelium purpureum.</title>
        <authorList>
            <consortium name="US DOE Joint Genome Institute (JGI-PGF)"/>
            <person name="Sucgang R."/>
            <person name="Kuo A."/>
            <person name="Tian X."/>
            <person name="Salerno W."/>
            <person name="Parikh A."/>
            <person name="Feasley C.L."/>
            <person name="Dalin E."/>
            <person name="Tu H."/>
            <person name="Huang E."/>
            <person name="Barry K."/>
            <person name="Lindquist E."/>
            <person name="Shapiro H."/>
            <person name="Bruce D."/>
            <person name="Schmutz J."/>
            <person name="Salamov A."/>
            <person name="Fey P."/>
            <person name="Gaudet P."/>
            <person name="Anjard C."/>
            <person name="Babu M.M."/>
            <person name="Basu S."/>
            <person name="Bushmanova Y."/>
            <person name="van der Wel H."/>
            <person name="Katoh-Kurasawa M."/>
            <person name="Dinh C."/>
            <person name="Coutinho P.M."/>
            <person name="Saito T."/>
            <person name="Elias M."/>
            <person name="Schaap P."/>
            <person name="Kay R.R."/>
            <person name="Henrissat B."/>
            <person name="Eichinger L."/>
            <person name="Rivero F."/>
            <person name="Putnam N.H."/>
            <person name="West C.M."/>
            <person name="Loomis W.F."/>
            <person name="Chisholm R.L."/>
            <person name="Shaulsky G."/>
            <person name="Strassmann J.E."/>
            <person name="Queller D.C."/>
            <person name="Kuspa A."/>
            <person name="Grigoriev I.V."/>
        </authorList>
    </citation>
    <scope>NUCLEOTIDE SEQUENCE [LARGE SCALE GENOMIC DNA]</scope>
    <source>
        <strain evidence="19">QSDP1</strain>
    </source>
</reference>
<evidence type="ECO:0000259" key="17">
    <source>
        <dbReference type="Pfam" id="PF04678"/>
    </source>
</evidence>
<dbReference type="GO" id="GO:0005262">
    <property type="term" value="F:calcium channel activity"/>
    <property type="evidence" value="ECO:0000318"/>
    <property type="project" value="GO_Central"/>
</dbReference>
<keyword evidence="3 15" id="KW-0813">Transport</keyword>
<evidence type="ECO:0000256" key="10">
    <source>
        <dbReference type="ARBA" id="ARBA00023065"/>
    </source>
</evidence>
<keyword evidence="12 15" id="KW-0472">Membrane</keyword>
<evidence type="ECO:0000256" key="15">
    <source>
        <dbReference type="RuleBase" id="RU367035"/>
    </source>
</evidence>
<keyword evidence="5 15" id="KW-0107">Calcium channel</keyword>
<dbReference type="OMA" id="MQVGLFF"/>
<evidence type="ECO:0000256" key="12">
    <source>
        <dbReference type="ARBA" id="ARBA00023136"/>
    </source>
</evidence>
<dbReference type="InterPro" id="IPR006769">
    <property type="entry name" value="MCU_C"/>
</dbReference>
<evidence type="ECO:0000256" key="2">
    <source>
        <dbReference type="ARBA" id="ARBA00005653"/>
    </source>
</evidence>